<reference evidence="1" key="1">
    <citation type="journal article" date="2014" name="Int. J. Syst. Evol. Microbiol.">
        <title>Complete genome sequence of Corynebacterium casei LMG S-19264T (=DSM 44701T), isolated from a smear-ripened cheese.</title>
        <authorList>
            <consortium name="US DOE Joint Genome Institute (JGI-PGF)"/>
            <person name="Walter F."/>
            <person name="Albersmeier A."/>
            <person name="Kalinowski J."/>
            <person name="Ruckert C."/>
        </authorList>
    </citation>
    <scope>NUCLEOTIDE SEQUENCE</scope>
    <source>
        <strain evidence="1">KCTC 12710</strain>
    </source>
</reference>
<comment type="caution">
    <text evidence="1">The sequence shown here is derived from an EMBL/GenBank/DDBJ whole genome shotgun (WGS) entry which is preliminary data.</text>
</comment>
<evidence type="ECO:0000313" key="2">
    <source>
        <dbReference type="Proteomes" id="UP000636004"/>
    </source>
</evidence>
<gene>
    <name evidence="1" type="ORF">GCM10007028_36150</name>
</gene>
<name>A0A918RDC2_9FLAO</name>
<reference evidence="1" key="2">
    <citation type="submission" date="2020-09" db="EMBL/GenBank/DDBJ databases">
        <authorList>
            <person name="Sun Q."/>
            <person name="Kim S."/>
        </authorList>
    </citation>
    <scope>NUCLEOTIDE SEQUENCE</scope>
    <source>
        <strain evidence="1">KCTC 12710</strain>
    </source>
</reference>
<protein>
    <submittedName>
        <fullName evidence="1">Uncharacterized protein</fullName>
    </submittedName>
</protein>
<dbReference type="EMBL" id="BMWZ01000018">
    <property type="protein sequence ID" value="GGZ94616.1"/>
    <property type="molecule type" value="Genomic_DNA"/>
</dbReference>
<dbReference type="AlphaFoldDB" id="A0A918RDC2"/>
<accession>A0A918RDC2</accession>
<evidence type="ECO:0000313" key="1">
    <source>
        <dbReference type="EMBL" id="GGZ94616.1"/>
    </source>
</evidence>
<organism evidence="1 2">
    <name type="scientific">Algibacter mikhailovii</name>
    <dbReference type="NCBI Taxonomy" id="425498"/>
    <lineage>
        <taxon>Bacteria</taxon>
        <taxon>Pseudomonadati</taxon>
        <taxon>Bacteroidota</taxon>
        <taxon>Flavobacteriia</taxon>
        <taxon>Flavobacteriales</taxon>
        <taxon>Flavobacteriaceae</taxon>
        <taxon>Algibacter</taxon>
    </lineage>
</organism>
<proteinExistence type="predicted"/>
<dbReference type="Proteomes" id="UP000636004">
    <property type="component" value="Unassembled WGS sequence"/>
</dbReference>
<keyword evidence="2" id="KW-1185">Reference proteome</keyword>
<sequence length="127" mass="14660">MTSEIDLLRVENDSLKNIVAEINSKYVFDSIFVKTSNNPDNSLKLNSDYKMEIMIVGYNSDKSYLVAYDKENDNKINLDTLNHEKGIYKYNTKLTNDLNKVFIDVHIENNYGKKVTGILADRIKTKN</sequence>